<reference evidence="1 3" key="2">
    <citation type="journal article" date="2013" name="Nature">
        <title>Insights into bilaterian evolution from three spiralian genomes.</title>
        <authorList>
            <person name="Simakov O."/>
            <person name="Marletaz F."/>
            <person name="Cho S.J."/>
            <person name="Edsinger-Gonzales E."/>
            <person name="Havlak P."/>
            <person name="Hellsten U."/>
            <person name="Kuo D.H."/>
            <person name="Larsson T."/>
            <person name="Lv J."/>
            <person name="Arendt D."/>
            <person name="Savage R."/>
            <person name="Osoegawa K."/>
            <person name="de Jong P."/>
            <person name="Grimwood J."/>
            <person name="Chapman J.A."/>
            <person name="Shapiro H."/>
            <person name="Aerts A."/>
            <person name="Otillar R.P."/>
            <person name="Terry A.Y."/>
            <person name="Boore J.L."/>
            <person name="Grigoriev I.V."/>
            <person name="Lindberg D.R."/>
            <person name="Seaver E.C."/>
            <person name="Weisblat D.A."/>
            <person name="Putnam N.H."/>
            <person name="Rokhsar D.S."/>
        </authorList>
    </citation>
    <scope>NUCLEOTIDE SEQUENCE</scope>
</reference>
<dbReference type="InParanoid" id="T1ESS2"/>
<dbReference type="CTD" id="20199622"/>
<dbReference type="GeneID" id="20199622"/>
<dbReference type="Proteomes" id="UP000015101">
    <property type="component" value="Unassembled WGS sequence"/>
</dbReference>
<evidence type="ECO:0000313" key="1">
    <source>
        <dbReference type="EMBL" id="ESN99034.1"/>
    </source>
</evidence>
<gene>
    <name evidence="2" type="primary">20199622</name>
    <name evidence="1" type="ORF">HELRODRAFT_162512</name>
</gene>
<dbReference type="HOGENOM" id="CLU_2294672_0_0_1"/>
<protein>
    <submittedName>
        <fullName evidence="1 2">Uncharacterized protein</fullName>
    </submittedName>
</protein>
<reference evidence="3" key="1">
    <citation type="submission" date="2012-12" db="EMBL/GenBank/DDBJ databases">
        <authorList>
            <person name="Hellsten U."/>
            <person name="Grimwood J."/>
            <person name="Chapman J.A."/>
            <person name="Shapiro H."/>
            <person name="Aerts A."/>
            <person name="Otillar R.P."/>
            <person name="Terry A.Y."/>
            <person name="Boore J.L."/>
            <person name="Simakov O."/>
            <person name="Marletaz F."/>
            <person name="Cho S.-J."/>
            <person name="Edsinger-Gonzales E."/>
            <person name="Havlak P."/>
            <person name="Kuo D.-H."/>
            <person name="Larsson T."/>
            <person name="Lv J."/>
            <person name="Arendt D."/>
            <person name="Savage R."/>
            <person name="Osoegawa K."/>
            <person name="de Jong P."/>
            <person name="Lindberg D.R."/>
            <person name="Seaver E.C."/>
            <person name="Weisblat D.A."/>
            <person name="Putnam N.H."/>
            <person name="Grigoriev I.V."/>
            <person name="Rokhsar D.S."/>
        </authorList>
    </citation>
    <scope>NUCLEOTIDE SEQUENCE</scope>
</reference>
<dbReference type="EnsemblMetazoa" id="HelroT162512">
    <property type="protein sequence ID" value="HelroP162512"/>
    <property type="gene ID" value="HelroG162512"/>
</dbReference>
<evidence type="ECO:0000313" key="3">
    <source>
        <dbReference type="Proteomes" id="UP000015101"/>
    </source>
</evidence>
<dbReference type="RefSeq" id="XP_009022944.1">
    <property type="nucleotide sequence ID" value="XM_009024696.1"/>
</dbReference>
<dbReference type="EMBL" id="AMQM01001100">
    <property type="status" value="NOT_ANNOTATED_CDS"/>
    <property type="molecule type" value="Genomic_DNA"/>
</dbReference>
<dbReference type="KEGG" id="hro:HELRODRAFT_162512"/>
<reference evidence="2" key="3">
    <citation type="submission" date="2015-06" db="UniProtKB">
        <authorList>
            <consortium name="EnsemblMetazoa"/>
        </authorList>
    </citation>
    <scope>IDENTIFICATION</scope>
</reference>
<evidence type="ECO:0000313" key="2">
    <source>
        <dbReference type="EnsemblMetazoa" id="HelroP162512"/>
    </source>
</evidence>
<dbReference type="AlphaFoldDB" id="T1ESS2"/>
<organism evidence="2 3">
    <name type="scientific">Helobdella robusta</name>
    <name type="common">Californian leech</name>
    <dbReference type="NCBI Taxonomy" id="6412"/>
    <lineage>
        <taxon>Eukaryota</taxon>
        <taxon>Metazoa</taxon>
        <taxon>Spiralia</taxon>
        <taxon>Lophotrochozoa</taxon>
        <taxon>Annelida</taxon>
        <taxon>Clitellata</taxon>
        <taxon>Hirudinea</taxon>
        <taxon>Rhynchobdellida</taxon>
        <taxon>Glossiphoniidae</taxon>
        <taxon>Helobdella</taxon>
    </lineage>
</organism>
<dbReference type="EMBL" id="KB097143">
    <property type="protein sequence ID" value="ESN99034.1"/>
    <property type="molecule type" value="Genomic_DNA"/>
</dbReference>
<proteinExistence type="predicted"/>
<accession>T1ESS2</accession>
<name>T1ESS2_HELRO</name>
<sequence>MLPNTVLTKATRRPRPLKLYPGHKISKRYMRARLNRRVLNSLKRVVPNIAGKKNVTECTQYNLMEFFNCTFITCQIKKLSSGAIQTDLRTGRFYERGFHVR</sequence>
<keyword evidence="3" id="KW-1185">Reference proteome</keyword>